<dbReference type="PANTHER" id="PTHR13748:SF46">
    <property type="entry name" value="ZINC CHAPERONE YEIR"/>
    <property type="match status" value="1"/>
</dbReference>
<gene>
    <name evidence="2" type="ORF">NYR02_13325</name>
</gene>
<evidence type="ECO:0000313" key="2">
    <source>
        <dbReference type="EMBL" id="MCT7359995.1"/>
    </source>
</evidence>
<sequence>MIRTHLITGFLGVGKTTAILHLLKQKPADEKWAVLVNEFGEVGVDGAILASQGAVVKEVPGGCLCCVSGLPFQIGLNMLIAREKPDVLLIEPTGLGHPRNILQTLRNEHYRDILQPGASLCVLDPRHLSDPRYLDNDVFADQIQLADVLVANKTDLATDADRNAFEQLLQRAEPAKTASAWVVNGEIALELLAGGTQSQRLALHPDAHAHQHAREDLAPQNALAEGEELRLLENHGQGYYSVGWLINAGWVFSARALRGWLNSLDVQRAKGIILTDEGSLVLNMRDGVLTEMPTRMPDESRLELLHTQPLESAVLQQSLLACRAES</sequence>
<dbReference type="AlphaFoldDB" id="A0A9X2WH69"/>
<comment type="caution">
    <text evidence="2">The sequence shown here is derived from an EMBL/GenBank/DDBJ whole genome shotgun (WGS) entry which is preliminary data.</text>
</comment>
<feature type="domain" description="CobW/HypB/UreG nucleotide-binding" evidence="1">
    <location>
        <begin position="5"/>
        <end position="176"/>
    </location>
</feature>
<name>A0A9X2WH69_9GAMM</name>
<evidence type="ECO:0000259" key="1">
    <source>
        <dbReference type="Pfam" id="PF02492"/>
    </source>
</evidence>
<keyword evidence="3" id="KW-1185">Reference proteome</keyword>
<dbReference type="Pfam" id="PF02492">
    <property type="entry name" value="cobW"/>
    <property type="match status" value="1"/>
</dbReference>
<dbReference type="SUPFAM" id="SSF52540">
    <property type="entry name" value="P-loop containing nucleoside triphosphate hydrolases"/>
    <property type="match status" value="1"/>
</dbReference>
<dbReference type="RefSeq" id="WP_260976858.1">
    <property type="nucleotide sequence ID" value="NZ_JAOANI010000020.1"/>
</dbReference>
<dbReference type="InterPro" id="IPR051316">
    <property type="entry name" value="Zinc-reg_GTPase_activator"/>
</dbReference>
<dbReference type="EMBL" id="JAOANI010000020">
    <property type="protein sequence ID" value="MCT7359995.1"/>
    <property type="molecule type" value="Genomic_DNA"/>
</dbReference>
<dbReference type="PANTHER" id="PTHR13748">
    <property type="entry name" value="COBW-RELATED"/>
    <property type="match status" value="1"/>
</dbReference>
<proteinExistence type="predicted"/>
<dbReference type="Gene3D" id="3.40.50.300">
    <property type="entry name" value="P-loop containing nucleotide triphosphate hydrolases"/>
    <property type="match status" value="1"/>
</dbReference>
<reference evidence="2" key="2">
    <citation type="submission" date="2022-08" db="EMBL/GenBank/DDBJ databases">
        <authorList>
            <person name="Dong C."/>
        </authorList>
    </citation>
    <scope>NUCLEOTIDE SEQUENCE</scope>
    <source>
        <strain evidence="2">59MF3M-4</strain>
    </source>
</reference>
<dbReference type="InterPro" id="IPR027417">
    <property type="entry name" value="P-loop_NTPase"/>
</dbReference>
<evidence type="ECO:0000313" key="3">
    <source>
        <dbReference type="Proteomes" id="UP001147830"/>
    </source>
</evidence>
<accession>A0A9X2WH69</accession>
<dbReference type="GO" id="GO:0005737">
    <property type="term" value="C:cytoplasm"/>
    <property type="evidence" value="ECO:0007669"/>
    <property type="project" value="TreeGrafter"/>
</dbReference>
<dbReference type="InterPro" id="IPR003495">
    <property type="entry name" value="CobW/HypB/UreG_nucleotide-bd"/>
</dbReference>
<organism evidence="2 3">
    <name type="scientific">Thalassolituus pacificus</name>
    <dbReference type="NCBI Taxonomy" id="2975440"/>
    <lineage>
        <taxon>Bacteria</taxon>
        <taxon>Pseudomonadati</taxon>
        <taxon>Pseudomonadota</taxon>
        <taxon>Gammaproteobacteria</taxon>
        <taxon>Oceanospirillales</taxon>
        <taxon>Oceanospirillaceae</taxon>
        <taxon>Thalassolituus</taxon>
    </lineage>
</organism>
<dbReference type="CDD" id="cd03112">
    <property type="entry name" value="CobW-like"/>
    <property type="match status" value="1"/>
</dbReference>
<protein>
    <submittedName>
        <fullName evidence="2">GTP-binding protein</fullName>
    </submittedName>
</protein>
<reference evidence="2" key="1">
    <citation type="journal article" date="2022" name="Front. Microbiol.">
        <title>Genome-based taxonomic rearrangement of Oceanobacter-related bacteria including the description of Thalassolituus hydrocarbonoclasticus sp. nov. and Thalassolituus pacificus sp. nov. and emended description of the genus Thalassolituus.</title>
        <authorList>
            <person name="Dong C."/>
            <person name="Wei L."/>
            <person name="Wang J."/>
            <person name="Lai Q."/>
            <person name="Huang Z."/>
            <person name="Shao Z."/>
        </authorList>
    </citation>
    <scope>NUCLEOTIDE SEQUENCE</scope>
    <source>
        <strain evidence="2">59MF3M-4</strain>
    </source>
</reference>
<dbReference type="Proteomes" id="UP001147830">
    <property type="component" value="Unassembled WGS sequence"/>
</dbReference>